<dbReference type="NCBIfam" id="TIGR00656">
    <property type="entry name" value="asp_kin_monofn"/>
    <property type="match status" value="1"/>
</dbReference>
<comment type="caution">
    <text evidence="19">The sequence shown here is derived from an EMBL/GenBank/DDBJ whole genome shotgun (WGS) entry which is preliminary data.</text>
</comment>
<evidence type="ECO:0000256" key="3">
    <source>
        <dbReference type="ARBA" id="ARBA00004986"/>
    </source>
</evidence>
<dbReference type="Gene3D" id="3.40.1160.10">
    <property type="entry name" value="Acetylglutamate kinase-like"/>
    <property type="match status" value="1"/>
</dbReference>
<evidence type="ECO:0000256" key="15">
    <source>
        <dbReference type="RuleBase" id="RU003448"/>
    </source>
</evidence>
<evidence type="ECO:0000259" key="17">
    <source>
        <dbReference type="Pfam" id="PF00696"/>
    </source>
</evidence>
<dbReference type="GO" id="GO:0009089">
    <property type="term" value="P:lysine biosynthetic process via diaminopimelate"/>
    <property type="evidence" value="ECO:0007669"/>
    <property type="project" value="UniProtKB-UniPathway"/>
</dbReference>
<dbReference type="GO" id="GO:0019877">
    <property type="term" value="P:diaminopimelate biosynthetic process"/>
    <property type="evidence" value="ECO:0007669"/>
    <property type="project" value="UniProtKB-KW"/>
</dbReference>
<evidence type="ECO:0000256" key="1">
    <source>
        <dbReference type="ARBA" id="ARBA00003121"/>
    </source>
</evidence>
<dbReference type="GO" id="GO:0005829">
    <property type="term" value="C:cytosol"/>
    <property type="evidence" value="ECO:0007669"/>
    <property type="project" value="TreeGrafter"/>
</dbReference>
<dbReference type="InterPro" id="IPR045865">
    <property type="entry name" value="ACT-like_dom_sf"/>
</dbReference>
<evidence type="ECO:0000256" key="5">
    <source>
        <dbReference type="ARBA" id="ARBA00010122"/>
    </source>
</evidence>
<dbReference type="InterPro" id="IPR001048">
    <property type="entry name" value="Asp/Glu/Uridylate_kinase"/>
</dbReference>
<dbReference type="OrthoDB" id="9799110at2"/>
<dbReference type="NCBIfam" id="TIGR00657">
    <property type="entry name" value="asp_kinases"/>
    <property type="match status" value="1"/>
</dbReference>
<evidence type="ECO:0000313" key="20">
    <source>
        <dbReference type="Proteomes" id="UP000077134"/>
    </source>
</evidence>
<evidence type="ECO:0000256" key="6">
    <source>
        <dbReference type="ARBA" id="ARBA00022605"/>
    </source>
</evidence>
<name>A0A167FLL4_9BACL</name>
<feature type="binding site" evidence="14">
    <location>
        <position position="79"/>
    </location>
    <ligand>
        <name>substrate</name>
    </ligand>
</feature>
<dbReference type="Pfam" id="PF00696">
    <property type="entry name" value="AA_kinase"/>
    <property type="match status" value="1"/>
</dbReference>
<comment type="similarity">
    <text evidence="5 15">Belongs to the aspartokinase family.</text>
</comment>
<dbReference type="PANTHER" id="PTHR21499:SF3">
    <property type="entry name" value="ASPARTOKINASE"/>
    <property type="match status" value="1"/>
</dbReference>
<keyword evidence="8 14" id="KW-0547">Nucleotide-binding</keyword>
<dbReference type="KEGG" id="pcx:LPB68_20125"/>
<evidence type="ECO:0000256" key="10">
    <source>
        <dbReference type="ARBA" id="ARBA00022840"/>
    </source>
</evidence>
<dbReference type="EC" id="2.7.2.4" evidence="15"/>
<evidence type="ECO:0000256" key="4">
    <source>
        <dbReference type="ARBA" id="ARBA00005139"/>
    </source>
</evidence>
<proteinExistence type="inferred from homology"/>
<dbReference type="UniPathway" id="UPA00050">
    <property type="reaction ID" value="UER00461"/>
</dbReference>
<dbReference type="SUPFAM" id="SSF55021">
    <property type="entry name" value="ACT-like"/>
    <property type="match status" value="2"/>
</dbReference>
<organism evidence="19 20">
    <name type="scientific">Paenibacillus crassostreae</name>
    <dbReference type="NCBI Taxonomy" id="1763538"/>
    <lineage>
        <taxon>Bacteria</taxon>
        <taxon>Bacillati</taxon>
        <taxon>Bacillota</taxon>
        <taxon>Bacilli</taxon>
        <taxon>Bacillales</taxon>
        <taxon>Paenibacillaceae</taxon>
        <taxon>Paenibacillus</taxon>
    </lineage>
</organism>
<evidence type="ECO:0000256" key="14">
    <source>
        <dbReference type="PIRSR" id="PIRSR000726-1"/>
    </source>
</evidence>
<feature type="binding site" evidence="14">
    <location>
        <begin position="7"/>
        <end position="10"/>
    </location>
    <ligand>
        <name>ATP</name>
        <dbReference type="ChEBI" id="CHEBI:30616"/>
    </ligand>
</feature>
<dbReference type="UniPathway" id="UPA00034">
    <property type="reaction ID" value="UER00015"/>
</dbReference>
<dbReference type="PANTHER" id="PTHR21499">
    <property type="entry name" value="ASPARTATE KINASE"/>
    <property type="match status" value="1"/>
</dbReference>
<dbReference type="InterPro" id="IPR001341">
    <property type="entry name" value="Asp_kinase"/>
</dbReference>
<dbReference type="InterPro" id="IPR005260">
    <property type="entry name" value="Asp_kin_monofn"/>
</dbReference>
<accession>A0A167FLL4</accession>
<comment type="function">
    <text evidence="1">Catalyzes the phosphorylation of the beta-carboxyl group of aspartic acid with ATP to yield 4-phospho-L-aspartate, which is involved in the branched biosynthetic pathway leading to the biosynthesis of amino acids threonine, isoleucine and methionine.</text>
</comment>
<feature type="binding site" evidence="14">
    <location>
        <begin position="214"/>
        <end position="215"/>
    </location>
    <ligand>
        <name>ATP</name>
        <dbReference type="ChEBI" id="CHEBI:30616"/>
    </ligand>
</feature>
<comment type="pathway">
    <text evidence="2 16">Amino-acid biosynthesis; L-lysine biosynthesis via DAP pathway; (S)-tetrahydrodipicolinate from L-aspartate: step 1/4.</text>
</comment>
<dbReference type="Pfam" id="PF13840">
    <property type="entry name" value="ACT_7"/>
    <property type="match status" value="1"/>
</dbReference>
<dbReference type="SUPFAM" id="SSF53633">
    <property type="entry name" value="Carbamate kinase-like"/>
    <property type="match status" value="1"/>
</dbReference>
<dbReference type="NCBIfam" id="NF006068">
    <property type="entry name" value="PRK08210.1"/>
    <property type="match status" value="1"/>
</dbReference>
<keyword evidence="20" id="KW-1185">Reference proteome</keyword>
<keyword evidence="11" id="KW-0220">Diaminopimelate biosynthesis</keyword>
<evidence type="ECO:0000256" key="11">
    <source>
        <dbReference type="ARBA" id="ARBA00022915"/>
    </source>
</evidence>
<evidence type="ECO:0000256" key="2">
    <source>
        <dbReference type="ARBA" id="ARBA00004766"/>
    </source>
</evidence>
<evidence type="ECO:0000256" key="12">
    <source>
        <dbReference type="ARBA" id="ARBA00023154"/>
    </source>
</evidence>
<evidence type="ECO:0000256" key="16">
    <source>
        <dbReference type="RuleBase" id="RU004249"/>
    </source>
</evidence>
<comment type="catalytic activity">
    <reaction evidence="13 15">
        <text>L-aspartate + ATP = 4-phospho-L-aspartate + ADP</text>
        <dbReference type="Rhea" id="RHEA:23776"/>
        <dbReference type="ChEBI" id="CHEBI:29991"/>
        <dbReference type="ChEBI" id="CHEBI:30616"/>
        <dbReference type="ChEBI" id="CHEBI:57535"/>
        <dbReference type="ChEBI" id="CHEBI:456216"/>
        <dbReference type="EC" id="2.7.2.4"/>
    </reaction>
</comment>
<feature type="binding site" evidence="14">
    <location>
        <position position="52"/>
    </location>
    <ligand>
        <name>substrate</name>
    </ligand>
</feature>
<reference evidence="19 20" key="1">
    <citation type="submission" date="2016-02" db="EMBL/GenBank/DDBJ databases">
        <title>Paenibacillus sp. LPB0068, isolated from Crassostrea gigas.</title>
        <authorList>
            <person name="Shin S.-K."/>
            <person name="Yi H."/>
        </authorList>
    </citation>
    <scope>NUCLEOTIDE SEQUENCE [LARGE SCALE GENOMIC DNA]</scope>
    <source>
        <strain evidence="19 20">LPB0068</strain>
    </source>
</reference>
<dbReference type="InterPro" id="IPR018042">
    <property type="entry name" value="Aspartate_kinase_CS"/>
</dbReference>
<dbReference type="STRING" id="1763538.LPB68_20125"/>
<dbReference type="Proteomes" id="UP000077134">
    <property type="component" value="Unassembled WGS sequence"/>
</dbReference>
<dbReference type="Gene3D" id="3.30.2130.10">
    <property type="entry name" value="VC0802-like"/>
    <property type="match status" value="1"/>
</dbReference>
<feature type="binding site" evidence="14">
    <location>
        <position position="189"/>
    </location>
    <ligand>
        <name>ATP</name>
        <dbReference type="ChEBI" id="CHEBI:30616"/>
    </ligand>
</feature>
<dbReference type="GO" id="GO:0005524">
    <property type="term" value="F:ATP binding"/>
    <property type="evidence" value="ECO:0007669"/>
    <property type="project" value="UniProtKB-KW"/>
</dbReference>
<sequence length="405" mass="43750">MRILVQKFGGTSLSSPKARELVISHIRRELNENYNIVVVVSAMGRRGEPYATDTLLEWIATNGNALPAREKDLLLCCGEIISATTLCSLLESAGISSTVLTGAQAGFETDDQYGNARIVNVRPERIIEEFKDHKVIIVTGFQGQTISGDFTTLGRGGSDTTATALGAALHAEMVDIYTDVNGVLTADPRIVEDARPLTHVSYAEICNMAYQGAKVIHPRAVEIAMQAQIPVRIRSTFSENEGTLVTHPEGIRDVQTGVLDRLVTGIAYVSNVTQITVDCGNDSNNLQLKVFKSMAENSISVDFINVTPTGAVYTVFDQDSERAITSLQALGLRPKSLAGCAKVSVIGGGINGVPGIMAKIVESLSEQNIQILQSADSNTTIWVLVKKEDMVQSLRSLHSKFELNR</sequence>
<evidence type="ECO:0000259" key="18">
    <source>
        <dbReference type="Pfam" id="PF13840"/>
    </source>
</evidence>
<feature type="domain" description="Aspartate/glutamate/uridylate kinase" evidence="17">
    <location>
        <begin position="3"/>
        <end position="235"/>
    </location>
</feature>
<evidence type="ECO:0000256" key="13">
    <source>
        <dbReference type="ARBA" id="ARBA00047872"/>
    </source>
</evidence>
<dbReference type="PIRSF" id="PIRSF000726">
    <property type="entry name" value="Asp_kin"/>
    <property type="match status" value="1"/>
</dbReference>
<comment type="pathway">
    <text evidence="3 16">Amino-acid biosynthesis; L-methionine biosynthesis via de novo pathway; L-homoserine from L-aspartate: step 1/3.</text>
</comment>
<dbReference type="GO" id="GO:0009090">
    <property type="term" value="P:homoserine biosynthetic process"/>
    <property type="evidence" value="ECO:0007669"/>
    <property type="project" value="TreeGrafter"/>
</dbReference>
<keyword evidence="12" id="KW-0457">Lysine biosynthesis</keyword>
<evidence type="ECO:0000256" key="8">
    <source>
        <dbReference type="ARBA" id="ARBA00022741"/>
    </source>
</evidence>
<feature type="binding site" evidence="14">
    <location>
        <begin position="178"/>
        <end position="179"/>
    </location>
    <ligand>
        <name>ATP</name>
        <dbReference type="ChEBI" id="CHEBI:30616"/>
    </ligand>
</feature>
<dbReference type="RefSeq" id="WP_068655638.1">
    <property type="nucleotide sequence ID" value="NZ_CP017770.1"/>
</dbReference>
<dbReference type="EMBL" id="LSFN01000005">
    <property type="protein sequence ID" value="OAB76688.1"/>
    <property type="molecule type" value="Genomic_DNA"/>
</dbReference>
<protein>
    <recommendedName>
        <fullName evidence="15">Aspartokinase</fullName>
        <ecNumber evidence="15">2.7.2.4</ecNumber>
    </recommendedName>
</protein>
<comment type="pathway">
    <text evidence="4 16">Amino-acid biosynthesis; L-threonine biosynthesis; L-threonine from L-aspartate: step 1/5.</text>
</comment>
<keyword evidence="7 15" id="KW-0808">Transferase</keyword>
<dbReference type="GO" id="GO:0004072">
    <property type="term" value="F:aspartate kinase activity"/>
    <property type="evidence" value="ECO:0007669"/>
    <property type="project" value="UniProtKB-EC"/>
</dbReference>
<keyword evidence="10 14" id="KW-0067">ATP-binding</keyword>
<dbReference type="InterPro" id="IPR036393">
    <property type="entry name" value="AceGlu_kinase-like_sf"/>
</dbReference>
<dbReference type="InterPro" id="IPR027795">
    <property type="entry name" value="CASTOR_ACT_dom"/>
</dbReference>
<dbReference type="GO" id="GO:0009088">
    <property type="term" value="P:threonine biosynthetic process"/>
    <property type="evidence" value="ECO:0007669"/>
    <property type="project" value="UniProtKB-UniPathway"/>
</dbReference>
<gene>
    <name evidence="19" type="ORF">PNBC_04615</name>
</gene>
<feature type="domain" description="CASTOR ACT" evidence="18">
    <location>
        <begin position="339"/>
        <end position="399"/>
    </location>
</feature>
<keyword evidence="9 15" id="KW-0418">Kinase</keyword>
<evidence type="ECO:0000313" key="19">
    <source>
        <dbReference type="EMBL" id="OAB76688.1"/>
    </source>
</evidence>
<dbReference type="PROSITE" id="PS00324">
    <property type="entry name" value="ASPARTOKINASE"/>
    <property type="match status" value="1"/>
</dbReference>
<dbReference type="AlphaFoldDB" id="A0A167FLL4"/>
<keyword evidence="6 16" id="KW-0028">Amino-acid biosynthesis</keyword>
<evidence type="ECO:0000256" key="7">
    <source>
        <dbReference type="ARBA" id="ARBA00022679"/>
    </source>
</evidence>
<evidence type="ECO:0000256" key="9">
    <source>
        <dbReference type="ARBA" id="ARBA00022777"/>
    </source>
</evidence>
<dbReference type="UniPathway" id="UPA00051">
    <property type="reaction ID" value="UER00462"/>
</dbReference>